<dbReference type="OrthoDB" id="3576575at2"/>
<dbReference type="EMBL" id="SDPU01000009">
    <property type="protein sequence ID" value="RYU14805.1"/>
    <property type="molecule type" value="Genomic_DNA"/>
</dbReference>
<sequence length="351" mass="38826">MIFELEQAAARRSLSIPNRQTMKSRISRWENGHAAPDEFYRQLLREAFGLDDRELGLEERSDDEPTAADDLRMRLLSALESDGCLIEALRSQTDAIRIQDRQFGAGLLLEVVRGHVASIDQHLGHAVFEVNRRALAEQLADAGALAGWQALDVGGLDQAWRFFELASAAALRANDFSMFAFARLEQAHIVHELAGAHVAARLAESIWTETRRRVSEPVRCWMAAAVAELQAEEAPASSRRMLAKAESLVDATDSAPAYVVLDRAHLSRWRGHTLVQMRDPAAEAVLLEAESEMHPSFIRAAASLNLDLAAAQLQRGGKDEAAERSQRATELARRVGSRRILARLEALRVAS</sequence>
<name>A0A4Q5JAM6_9ACTN</name>
<evidence type="ECO:0000313" key="1">
    <source>
        <dbReference type="EMBL" id="RYU14805.1"/>
    </source>
</evidence>
<protein>
    <submittedName>
        <fullName evidence="1">Uncharacterized protein</fullName>
    </submittedName>
</protein>
<comment type="caution">
    <text evidence="1">The sequence shown here is derived from an EMBL/GenBank/DDBJ whole genome shotgun (WGS) entry which is preliminary data.</text>
</comment>
<dbReference type="AlphaFoldDB" id="A0A4Q5JAM6"/>
<dbReference type="RefSeq" id="WP_129985228.1">
    <property type="nucleotide sequence ID" value="NZ_SDPU01000009.1"/>
</dbReference>
<proteinExistence type="predicted"/>
<accession>A0A4Q5JAM6</accession>
<reference evidence="1 2" key="1">
    <citation type="submission" date="2019-01" db="EMBL/GenBank/DDBJ databases">
        <title>Nocardioides guangzhouensis sp. nov., an actinobacterium isolated from soil.</title>
        <authorList>
            <person name="Fu Y."/>
            <person name="Cai Y."/>
            <person name="Lin Z."/>
            <person name="Chen P."/>
        </authorList>
    </citation>
    <scope>NUCLEOTIDE SEQUENCE [LARGE SCALE GENOMIC DNA]</scope>
    <source>
        <strain evidence="1 2">NBRC 105384</strain>
    </source>
</reference>
<gene>
    <name evidence="1" type="ORF">ETU37_02110</name>
</gene>
<organism evidence="1 2">
    <name type="scientific">Nocardioides iriomotensis</name>
    <dbReference type="NCBI Taxonomy" id="715784"/>
    <lineage>
        <taxon>Bacteria</taxon>
        <taxon>Bacillati</taxon>
        <taxon>Actinomycetota</taxon>
        <taxon>Actinomycetes</taxon>
        <taxon>Propionibacteriales</taxon>
        <taxon>Nocardioidaceae</taxon>
        <taxon>Nocardioides</taxon>
    </lineage>
</organism>
<keyword evidence="2" id="KW-1185">Reference proteome</keyword>
<dbReference type="Proteomes" id="UP000291189">
    <property type="component" value="Unassembled WGS sequence"/>
</dbReference>
<evidence type="ECO:0000313" key="2">
    <source>
        <dbReference type="Proteomes" id="UP000291189"/>
    </source>
</evidence>